<keyword evidence="1 2" id="KW-0812">Transmembrane</keyword>
<dbReference type="KEGG" id="ssao:94300429"/>
<organism evidence="2 3">
    <name type="scientific">Spironucleus salmonicida</name>
    <dbReference type="NCBI Taxonomy" id="348837"/>
    <lineage>
        <taxon>Eukaryota</taxon>
        <taxon>Metamonada</taxon>
        <taxon>Diplomonadida</taxon>
        <taxon>Hexamitidae</taxon>
        <taxon>Hexamitinae</taxon>
        <taxon>Spironucleus</taxon>
    </lineage>
</organism>
<protein>
    <submittedName>
        <fullName evidence="2">Transmembrane domain-containing protein</fullName>
    </submittedName>
</protein>
<feature type="transmembrane region" description="Helical" evidence="1">
    <location>
        <begin position="141"/>
        <end position="163"/>
    </location>
</feature>
<dbReference type="RefSeq" id="XP_067762970.1">
    <property type="nucleotide sequence ID" value="XM_067910214.1"/>
</dbReference>
<dbReference type="EMBL" id="AUWU02000006">
    <property type="protein sequence ID" value="KAH0572197.1"/>
    <property type="molecule type" value="Genomic_DNA"/>
</dbReference>
<feature type="transmembrane region" description="Helical" evidence="1">
    <location>
        <begin position="75"/>
        <end position="97"/>
    </location>
</feature>
<dbReference type="Proteomes" id="UP000018208">
    <property type="component" value="Unassembled WGS sequence"/>
</dbReference>
<accession>A0A9P8RX74</accession>
<evidence type="ECO:0000313" key="2">
    <source>
        <dbReference type="EMBL" id="KAH0572197.1"/>
    </source>
</evidence>
<dbReference type="AlphaFoldDB" id="A0A9P8RX74"/>
<feature type="transmembrane region" description="Helical" evidence="1">
    <location>
        <begin position="109"/>
        <end position="129"/>
    </location>
</feature>
<sequence>MYSRVVFSIQVYNIHLQIIVVIMDTSQKAYLRSRAIQYENLVSTRSDILLNIVALFLLAYFDLQLEKPKLLPKYSIIICLVIIVILFQLILILYSIVSIRIRRKLGDNIFITINLLRSILITSITLILITFAGIDFGVGELYSAFLGSVLAYIFTFLATIWFATQLKIF</sequence>
<keyword evidence="1" id="KW-0472">Membrane</keyword>
<dbReference type="GeneID" id="94300429"/>
<proteinExistence type="predicted"/>
<feature type="transmembrane region" description="Helical" evidence="1">
    <location>
        <begin position="46"/>
        <end position="63"/>
    </location>
</feature>
<name>A0A9P8RX74_9EUKA</name>
<reference evidence="2 3" key="1">
    <citation type="journal article" date="2014" name="PLoS Genet.">
        <title>The Genome of Spironucleus salmonicida Highlights a Fish Pathogen Adapted to Fluctuating Environments.</title>
        <authorList>
            <person name="Xu F."/>
            <person name="Jerlstrom-Hultqvist J."/>
            <person name="Einarsson E."/>
            <person name="Astvaldsson A."/>
            <person name="Svard S.G."/>
            <person name="Andersson J.O."/>
        </authorList>
    </citation>
    <scope>NUCLEOTIDE SEQUENCE [LARGE SCALE GENOMIC DNA]</scope>
    <source>
        <strain evidence="2 3">ATCC 50377</strain>
    </source>
</reference>
<keyword evidence="3" id="KW-1185">Reference proteome</keyword>
<gene>
    <name evidence="2" type="ORF">SS50377_26406</name>
</gene>
<evidence type="ECO:0000313" key="3">
    <source>
        <dbReference type="Proteomes" id="UP000018208"/>
    </source>
</evidence>
<comment type="caution">
    <text evidence="2">The sequence shown here is derived from an EMBL/GenBank/DDBJ whole genome shotgun (WGS) entry which is preliminary data.</text>
</comment>
<keyword evidence="1" id="KW-1133">Transmembrane helix</keyword>
<evidence type="ECO:0000256" key="1">
    <source>
        <dbReference type="SAM" id="Phobius"/>
    </source>
</evidence>